<keyword evidence="3" id="KW-1185">Reference proteome</keyword>
<feature type="compositionally biased region" description="Basic residues" evidence="1">
    <location>
        <begin position="77"/>
        <end position="88"/>
    </location>
</feature>
<evidence type="ECO:0000313" key="3">
    <source>
        <dbReference type="Proteomes" id="UP000007797"/>
    </source>
</evidence>
<proteinExistence type="predicted"/>
<protein>
    <submittedName>
        <fullName evidence="2">Uncharacterized protein</fullName>
    </submittedName>
</protein>
<evidence type="ECO:0000313" key="2">
    <source>
        <dbReference type="EMBL" id="EGG17427.1"/>
    </source>
</evidence>
<gene>
    <name evidence="2" type="ORF">DFA_08422</name>
</gene>
<dbReference type="SUPFAM" id="SSF52058">
    <property type="entry name" value="L domain-like"/>
    <property type="match status" value="1"/>
</dbReference>
<dbReference type="GeneID" id="14868881"/>
<reference evidence="3" key="1">
    <citation type="journal article" date="2011" name="Genome Res.">
        <title>Phylogeny-wide analysis of social amoeba genomes highlights ancient origins for complex intercellular communication.</title>
        <authorList>
            <person name="Heidel A.J."/>
            <person name="Lawal H.M."/>
            <person name="Felder M."/>
            <person name="Schilde C."/>
            <person name="Helps N.R."/>
            <person name="Tunggal B."/>
            <person name="Rivero F."/>
            <person name="John U."/>
            <person name="Schleicher M."/>
            <person name="Eichinger L."/>
            <person name="Platzer M."/>
            <person name="Noegel A.A."/>
            <person name="Schaap P."/>
            <person name="Gloeckner G."/>
        </authorList>
    </citation>
    <scope>NUCLEOTIDE SEQUENCE [LARGE SCALE GENOMIC DNA]</scope>
    <source>
        <strain evidence="3">SH3</strain>
    </source>
</reference>
<dbReference type="Proteomes" id="UP000007797">
    <property type="component" value="Unassembled WGS sequence"/>
</dbReference>
<organism evidence="2 3">
    <name type="scientific">Cavenderia fasciculata</name>
    <name type="common">Slime mold</name>
    <name type="synonym">Dictyostelium fasciculatum</name>
    <dbReference type="NCBI Taxonomy" id="261658"/>
    <lineage>
        <taxon>Eukaryota</taxon>
        <taxon>Amoebozoa</taxon>
        <taxon>Evosea</taxon>
        <taxon>Eumycetozoa</taxon>
        <taxon>Dictyostelia</taxon>
        <taxon>Acytosteliales</taxon>
        <taxon>Cavenderiaceae</taxon>
        <taxon>Cavenderia</taxon>
    </lineage>
</organism>
<dbReference type="EMBL" id="GL883021">
    <property type="protein sequence ID" value="EGG17427.1"/>
    <property type="molecule type" value="Genomic_DNA"/>
</dbReference>
<sequence>MVTSQHYSSLTCEIDAKYGAGRILDEVINHTNVRYLRLNIANTSTYHFTIQRLDKDNRNVLVLETQSLQGGIITQQRKSKNNNQRQHHQQQQQQQYHPIYLNLLVSVNSFKLKWSTELDNSAIRRLVSFNRFEAINTDNGYESEQFQQTSTRFNLNSFKDILENSISDSQVILSDQKYKDYPQRMTANRDIADKSGITTALLKYLQKPILNSDLKSLYNEIPSIETLFILHFDKTIVDLGSITMFPRLERLEVRARELLNLGPPPTLKSLKLDVSIDSLADLGLTKLVSLTELRLHQHGGSVTDVGPNLLPTSLTLLSIVVVGIPPRDAFLSLTSLVTLDIRLTQNRIDQKVKEQRYIDLDSLSNLKTLKLNDRSVQTYDKDFLIEISVPPSIKILRSTCIRIPPHCTMPMLERLNVLQIALIEERISLLSLPLIKKLVILDCQEIMPSKIIIPSNVEKLTIYKHSKEYILGQVVFPPSLTHLTVFGDYEPIHLPESLVKLKKSIRTPMSFPHHLKKLVWQMGTDDYNDYSYIRDIKILVLPSNYSPHLETLDLTYIKKNTIINIPPITKYLLLYLDPTLEYYEVINQTNVRYLSIVVSENTTFEFSIQRSDADNLNVLVLETKSLQGGIITQHRKSLPLHHHHLYESNIYLHTNNDQQQKQQYDPIYLHFLFNHSSPFELKWSIDKRS</sequence>
<feature type="region of interest" description="Disordered" evidence="1">
    <location>
        <begin position="73"/>
        <end position="92"/>
    </location>
</feature>
<name>F4Q618_CACFS</name>
<dbReference type="KEGG" id="dfa:DFA_08422"/>
<dbReference type="AlphaFoldDB" id="F4Q618"/>
<accession>F4Q618</accession>
<dbReference type="STRING" id="1054147.F4Q618"/>
<evidence type="ECO:0000256" key="1">
    <source>
        <dbReference type="SAM" id="MobiDB-lite"/>
    </source>
</evidence>
<dbReference type="RefSeq" id="XP_004355911.1">
    <property type="nucleotide sequence ID" value="XM_004355858.1"/>
</dbReference>